<evidence type="ECO:0000259" key="6">
    <source>
        <dbReference type="Pfam" id="PF02631"/>
    </source>
</evidence>
<dbReference type="Pfam" id="PF02631">
    <property type="entry name" value="RecX_HTH2"/>
    <property type="match status" value="1"/>
</dbReference>
<dbReference type="InterPro" id="IPR003783">
    <property type="entry name" value="Regulatory_RecX"/>
</dbReference>
<organism evidence="7 8">
    <name type="scientific">Candidatus Roizmanbacteria bacterium CG22_combo_CG10-13_8_21_14_all_38_20</name>
    <dbReference type="NCBI Taxonomy" id="1974862"/>
    <lineage>
        <taxon>Bacteria</taxon>
        <taxon>Candidatus Roizmaniibacteriota</taxon>
    </lineage>
</organism>
<reference evidence="7 8" key="1">
    <citation type="submission" date="2017-09" db="EMBL/GenBank/DDBJ databases">
        <title>Depth-based differentiation of microbial function through sediment-hosted aquifers and enrichment of novel symbionts in the deep terrestrial subsurface.</title>
        <authorList>
            <person name="Probst A.J."/>
            <person name="Ladd B."/>
            <person name="Jarett J.K."/>
            <person name="Geller-Mcgrath D.E."/>
            <person name="Sieber C.M."/>
            <person name="Emerson J.B."/>
            <person name="Anantharaman K."/>
            <person name="Thomas B.C."/>
            <person name="Malmstrom R."/>
            <person name="Stieglmeier M."/>
            <person name="Klingl A."/>
            <person name="Woyke T."/>
            <person name="Ryan C.M."/>
            <person name="Banfield J.F."/>
        </authorList>
    </citation>
    <scope>NUCLEOTIDE SEQUENCE [LARGE SCALE GENOMIC DNA]</scope>
    <source>
        <strain evidence="7">CG22_combo_CG10-13_8_21_14_all_38_20</strain>
    </source>
</reference>
<dbReference type="AlphaFoldDB" id="A0A2H0BWR4"/>
<proteinExistence type="inferred from homology"/>
<dbReference type="PANTHER" id="PTHR33602:SF1">
    <property type="entry name" value="REGULATORY PROTEIN RECX FAMILY PROTEIN"/>
    <property type="match status" value="1"/>
</dbReference>
<dbReference type="EMBL" id="PCTA01000003">
    <property type="protein sequence ID" value="PIP62112.1"/>
    <property type="molecule type" value="Genomic_DNA"/>
</dbReference>
<evidence type="ECO:0000256" key="4">
    <source>
        <dbReference type="ARBA" id="ARBA00022490"/>
    </source>
</evidence>
<keyword evidence="4 5" id="KW-0963">Cytoplasm</keyword>
<comment type="similarity">
    <text evidence="2 5">Belongs to the RecX family.</text>
</comment>
<protein>
    <recommendedName>
        <fullName evidence="3 5">Regulatory protein RecX</fullName>
    </recommendedName>
</protein>
<evidence type="ECO:0000256" key="2">
    <source>
        <dbReference type="ARBA" id="ARBA00009695"/>
    </source>
</evidence>
<sequence>MLKPNKPRLKEKSPKKPSDKCYLLYNKAQRLISYRPRSESELRLRLTLYVGKWKLEHSLVEEVLQILKEENVIDDFKFAQWWIEQRSEFSPRGKRMITAELKAKGVDEEIIREAIALLHTGEIDIFGVKREALDEKILALGAAMKKQKMYKTEDKFTFEKKMVRYLVSRGFDYTISSEVTQELITINYE</sequence>
<comment type="caution">
    <text evidence="7">The sequence shown here is derived from an EMBL/GenBank/DDBJ whole genome shotgun (WGS) entry which is preliminary data.</text>
</comment>
<dbReference type="InterPro" id="IPR036388">
    <property type="entry name" value="WH-like_DNA-bd_sf"/>
</dbReference>
<evidence type="ECO:0000256" key="3">
    <source>
        <dbReference type="ARBA" id="ARBA00018111"/>
    </source>
</evidence>
<feature type="domain" description="RecX second three-helical" evidence="6">
    <location>
        <begin position="74"/>
        <end position="115"/>
    </location>
</feature>
<dbReference type="HAMAP" id="MF_01114">
    <property type="entry name" value="RecX"/>
    <property type="match status" value="1"/>
</dbReference>
<dbReference type="GO" id="GO:0006282">
    <property type="term" value="P:regulation of DNA repair"/>
    <property type="evidence" value="ECO:0007669"/>
    <property type="project" value="UniProtKB-UniRule"/>
</dbReference>
<dbReference type="PANTHER" id="PTHR33602">
    <property type="entry name" value="REGULATORY PROTEIN RECX FAMILY PROTEIN"/>
    <property type="match status" value="1"/>
</dbReference>
<evidence type="ECO:0000313" key="8">
    <source>
        <dbReference type="Proteomes" id="UP000231246"/>
    </source>
</evidence>
<evidence type="ECO:0000256" key="5">
    <source>
        <dbReference type="HAMAP-Rule" id="MF_01114"/>
    </source>
</evidence>
<dbReference type="Proteomes" id="UP000231246">
    <property type="component" value="Unassembled WGS sequence"/>
</dbReference>
<dbReference type="InterPro" id="IPR053924">
    <property type="entry name" value="RecX_HTH_2nd"/>
</dbReference>
<dbReference type="GO" id="GO:0005737">
    <property type="term" value="C:cytoplasm"/>
    <property type="evidence" value="ECO:0007669"/>
    <property type="project" value="UniProtKB-SubCell"/>
</dbReference>
<gene>
    <name evidence="5" type="primary">recX</name>
    <name evidence="7" type="ORF">COW99_00300</name>
</gene>
<evidence type="ECO:0000313" key="7">
    <source>
        <dbReference type="EMBL" id="PIP62112.1"/>
    </source>
</evidence>
<comment type="subcellular location">
    <subcellularLocation>
        <location evidence="1 5">Cytoplasm</location>
    </subcellularLocation>
</comment>
<evidence type="ECO:0000256" key="1">
    <source>
        <dbReference type="ARBA" id="ARBA00004496"/>
    </source>
</evidence>
<accession>A0A2H0BWR4</accession>
<dbReference type="Gene3D" id="1.10.10.10">
    <property type="entry name" value="Winged helix-like DNA-binding domain superfamily/Winged helix DNA-binding domain"/>
    <property type="match status" value="3"/>
</dbReference>
<comment type="function">
    <text evidence="5">Modulates RecA activity.</text>
</comment>
<name>A0A2H0BWR4_9BACT</name>